<sequence>MSSSAGFCTTTTLVSPPLDAISRVRFPVQATRSYGVGNIQAHLLAVSSWDGSCRLYDTNRNSLLATRKDHHPLLDVTFSDPSQAVCATLGGALVLVDFNQGGKEVNRVDKFHSLPASCVEKCLLDQDLVVSGGWDRTVRLWDTRTREESASCTAAKGKIFCMALDPSNGTRVIAGTSMREIMILDIRNLSTPVQVRDSPFSQPIRCMAIHPMGTGFVCGSQEGKAAWEPFEHSDKVRGKYTFKCHHKKSVDSDDQGVSAVNGVAFHPKHGTFATCGSDGVVSVWDGEARKRLWRMTADEVTSVGVSSVSFSPDGTRLAMGVSYSFDNGAKSPEPPRAVIVRPVSDAEMQAKKRGMSRLGVLVAFTVVAMATAAKGGGPPSSVAVCGYMALNFLSATCIIWINKLAYNNGFTWATTLTVLHFLATFIGLCLCIMAGQFTHKRLPIRSVLPLCVSFCGFVVFNNLSLQYNTVGTYQLMKVMTTPVIVAIQYLYYSTTLPFNQLLALVPICIGVALATATSVEVNLLGVTFGVAGILSTSLYQIWVKTKQEELKCSSQQLLLYQAPLSMIMLLSVVPAVDDIPTLIDFDWATYAGGLVVASCAMAFLVNLSIFLVIGKTSPVSYNVLGHAKLVVILSSGYLAFREPYTLPNLIGVSLAVFGIISYTHLKMNERKEPVVVEAFSGGRKVAE</sequence>
<evidence type="ECO:0000256" key="4">
    <source>
        <dbReference type="SAM" id="Phobius"/>
    </source>
</evidence>
<dbReference type="InterPro" id="IPR001680">
    <property type="entry name" value="WD40_rpt"/>
</dbReference>
<evidence type="ECO:0000256" key="2">
    <source>
        <dbReference type="ARBA" id="ARBA00022737"/>
    </source>
</evidence>
<feature type="transmembrane region" description="Helical" evidence="4">
    <location>
        <begin position="498"/>
        <end position="517"/>
    </location>
</feature>
<feature type="transmembrane region" description="Helical" evidence="4">
    <location>
        <begin position="557"/>
        <end position="576"/>
    </location>
</feature>
<accession>A0A7J6L489</accession>
<dbReference type="InterPro" id="IPR004853">
    <property type="entry name" value="Sugar_P_trans_dom"/>
</dbReference>
<dbReference type="PROSITE" id="PS50082">
    <property type="entry name" value="WD_REPEATS_2"/>
    <property type="match status" value="2"/>
</dbReference>
<keyword evidence="1 3" id="KW-0853">WD repeat</keyword>
<feature type="repeat" description="WD" evidence="3">
    <location>
        <begin position="125"/>
        <end position="151"/>
    </location>
</feature>
<keyword evidence="4" id="KW-0472">Membrane</keyword>
<feature type="domain" description="Sugar phosphate transporter" evidence="5">
    <location>
        <begin position="387"/>
        <end position="662"/>
    </location>
</feature>
<feature type="transmembrane region" description="Helical" evidence="4">
    <location>
        <begin position="646"/>
        <end position="665"/>
    </location>
</feature>
<feature type="transmembrane region" description="Helical" evidence="4">
    <location>
        <begin position="413"/>
        <end position="435"/>
    </location>
</feature>
<evidence type="ECO:0000256" key="3">
    <source>
        <dbReference type="PROSITE-ProRule" id="PRU00221"/>
    </source>
</evidence>
<feature type="transmembrane region" description="Helical" evidence="4">
    <location>
        <begin position="354"/>
        <end position="373"/>
    </location>
</feature>
<dbReference type="InterPro" id="IPR019775">
    <property type="entry name" value="WD40_repeat_CS"/>
</dbReference>
<dbReference type="InterPro" id="IPR036322">
    <property type="entry name" value="WD40_repeat_dom_sf"/>
</dbReference>
<feature type="transmembrane region" description="Helical" evidence="4">
    <location>
        <begin position="447"/>
        <end position="467"/>
    </location>
</feature>
<evidence type="ECO:0000313" key="7">
    <source>
        <dbReference type="Proteomes" id="UP000570595"/>
    </source>
</evidence>
<dbReference type="AlphaFoldDB" id="A0A7J6L489"/>
<feature type="transmembrane region" description="Helical" evidence="4">
    <location>
        <begin position="588"/>
        <end position="612"/>
    </location>
</feature>
<evidence type="ECO:0000256" key="1">
    <source>
        <dbReference type="ARBA" id="ARBA00022574"/>
    </source>
</evidence>
<feature type="transmembrane region" description="Helical" evidence="4">
    <location>
        <begin position="619"/>
        <end position="640"/>
    </location>
</feature>
<dbReference type="OrthoDB" id="10262475at2759"/>
<proteinExistence type="predicted"/>
<keyword evidence="4" id="KW-0812">Transmembrane</keyword>
<name>A0A7J6L489_PEROL</name>
<dbReference type="PANTHER" id="PTHR10971">
    <property type="entry name" value="MRNA EXPORT FACTOR AND BUB3"/>
    <property type="match status" value="1"/>
</dbReference>
<dbReference type="Gene3D" id="2.130.10.10">
    <property type="entry name" value="YVTN repeat-like/Quinoprotein amine dehydrogenase"/>
    <property type="match status" value="1"/>
</dbReference>
<feature type="repeat" description="WD" evidence="3">
    <location>
        <begin position="258"/>
        <end position="285"/>
    </location>
</feature>
<reference evidence="6 7" key="1">
    <citation type="submission" date="2020-04" db="EMBL/GenBank/DDBJ databases">
        <title>Perkinsus olseni comparative genomics.</title>
        <authorList>
            <person name="Bogema D.R."/>
        </authorList>
    </citation>
    <scope>NUCLEOTIDE SEQUENCE [LARGE SCALE GENOMIC DNA]</scope>
    <source>
        <strain evidence="6">ATCC PRA-179</strain>
    </source>
</reference>
<protein>
    <submittedName>
        <fullName evidence="6">Mitotic spindle checkpoint protein Bub3</fullName>
    </submittedName>
</protein>
<keyword evidence="4" id="KW-1133">Transmembrane helix</keyword>
<dbReference type="Pfam" id="PF03151">
    <property type="entry name" value="TPT"/>
    <property type="match status" value="1"/>
</dbReference>
<dbReference type="SMART" id="SM00320">
    <property type="entry name" value="WD40"/>
    <property type="match status" value="6"/>
</dbReference>
<organism evidence="6 7">
    <name type="scientific">Perkinsus olseni</name>
    <name type="common">Perkinsus atlanticus</name>
    <dbReference type="NCBI Taxonomy" id="32597"/>
    <lineage>
        <taxon>Eukaryota</taxon>
        <taxon>Sar</taxon>
        <taxon>Alveolata</taxon>
        <taxon>Perkinsozoa</taxon>
        <taxon>Perkinsea</taxon>
        <taxon>Perkinsida</taxon>
        <taxon>Perkinsidae</taxon>
        <taxon>Perkinsus</taxon>
    </lineage>
</organism>
<keyword evidence="2" id="KW-0677">Repeat</keyword>
<dbReference type="EMBL" id="JABAHT010000596">
    <property type="protein sequence ID" value="KAF4653711.1"/>
    <property type="molecule type" value="Genomic_DNA"/>
</dbReference>
<dbReference type="SUPFAM" id="SSF50978">
    <property type="entry name" value="WD40 repeat-like"/>
    <property type="match status" value="1"/>
</dbReference>
<feature type="transmembrane region" description="Helical" evidence="4">
    <location>
        <begin position="473"/>
        <end position="491"/>
    </location>
</feature>
<dbReference type="Proteomes" id="UP000570595">
    <property type="component" value="Unassembled WGS sequence"/>
</dbReference>
<evidence type="ECO:0000313" key="6">
    <source>
        <dbReference type="EMBL" id="KAF4653711.1"/>
    </source>
</evidence>
<gene>
    <name evidence="6" type="primary">BUB3</name>
    <name evidence="6" type="ORF">FOZ61_008750</name>
</gene>
<feature type="transmembrane region" description="Helical" evidence="4">
    <location>
        <begin position="380"/>
        <end position="401"/>
    </location>
</feature>
<dbReference type="InterPro" id="IPR015943">
    <property type="entry name" value="WD40/YVTN_repeat-like_dom_sf"/>
</dbReference>
<comment type="caution">
    <text evidence="6">The sequence shown here is derived from an EMBL/GenBank/DDBJ whole genome shotgun (WGS) entry which is preliminary data.</text>
</comment>
<dbReference type="Pfam" id="PF00400">
    <property type="entry name" value="WD40"/>
    <property type="match status" value="2"/>
</dbReference>
<dbReference type="PROSITE" id="PS00678">
    <property type="entry name" value="WD_REPEATS_1"/>
    <property type="match status" value="1"/>
</dbReference>
<evidence type="ECO:0000259" key="5">
    <source>
        <dbReference type="Pfam" id="PF03151"/>
    </source>
</evidence>